<protein>
    <submittedName>
        <fullName evidence="1">Uncharacterized protein</fullName>
    </submittedName>
</protein>
<dbReference type="Proteomes" id="UP001164250">
    <property type="component" value="Chromosome 11"/>
</dbReference>
<accession>A0ACC1A8M6</accession>
<dbReference type="EMBL" id="CM047907">
    <property type="protein sequence ID" value="KAJ0083583.1"/>
    <property type="molecule type" value="Genomic_DNA"/>
</dbReference>
<keyword evidence="2" id="KW-1185">Reference proteome</keyword>
<evidence type="ECO:0000313" key="2">
    <source>
        <dbReference type="Proteomes" id="UP001164250"/>
    </source>
</evidence>
<comment type="caution">
    <text evidence="1">The sequence shown here is derived from an EMBL/GenBank/DDBJ whole genome shotgun (WGS) entry which is preliminary data.</text>
</comment>
<organism evidence="1 2">
    <name type="scientific">Pistacia atlantica</name>
    <dbReference type="NCBI Taxonomy" id="434234"/>
    <lineage>
        <taxon>Eukaryota</taxon>
        <taxon>Viridiplantae</taxon>
        <taxon>Streptophyta</taxon>
        <taxon>Embryophyta</taxon>
        <taxon>Tracheophyta</taxon>
        <taxon>Spermatophyta</taxon>
        <taxon>Magnoliopsida</taxon>
        <taxon>eudicotyledons</taxon>
        <taxon>Gunneridae</taxon>
        <taxon>Pentapetalae</taxon>
        <taxon>rosids</taxon>
        <taxon>malvids</taxon>
        <taxon>Sapindales</taxon>
        <taxon>Anacardiaceae</taxon>
        <taxon>Pistacia</taxon>
    </lineage>
</organism>
<sequence>MEGIEHRIVKVNGINMHVAEKGKGPIILFLHGFPELWFSWRHQILALSSLGYRCVAPDLRGFGDTEAPPSQTSYTCLHVIGDLVMLIDGIAGKDEKVFVVGHDWGAYMAWYLCLFRPDKIAALFNTSVVFKPFSRNIRPLDGCRAFFEHIGVERFIKGFLTYRIPGPIYLPKGKGFEHLPDTPIVLPPWLSEEDVKYYTTKFEKTGFTGGVNYYRNLDLYAAADTIMNWELVQWSGGKVNVPVKFVVGQEDLCYHLPGVREYIHNGGFKKDVPLLDEVVVMEGAAHFIQQEKPEEITKHIYDYLQKF</sequence>
<name>A0ACC1A8M6_9ROSI</name>
<reference evidence="2" key="1">
    <citation type="journal article" date="2023" name="G3 (Bethesda)">
        <title>Genome assembly and association tests identify interacting loci associated with vigor, precocity, and sex in interspecific pistachio rootstocks.</title>
        <authorList>
            <person name="Palmer W."/>
            <person name="Jacygrad E."/>
            <person name="Sagayaradj S."/>
            <person name="Cavanaugh K."/>
            <person name="Han R."/>
            <person name="Bertier L."/>
            <person name="Beede B."/>
            <person name="Kafkas S."/>
            <person name="Golino D."/>
            <person name="Preece J."/>
            <person name="Michelmore R."/>
        </authorList>
    </citation>
    <scope>NUCLEOTIDE SEQUENCE [LARGE SCALE GENOMIC DNA]</scope>
</reference>
<evidence type="ECO:0000313" key="1">
    <source>
        <dbReference type="EMBL" id="KAJ0083583.1"/>
    </source>
</evidence>
<proteinExistence type="predicted"/>
<gene>
    <name evidence="1" type="ORF">Patl1_30099</name>
</gene>